<name>A0A433YDZ4_9BACL</name>
<evidence type="ECO:0000259" key="1">
    <source>
        <dbReference type="Pfam" id="PF12867"/>
    </source>
</evidence>
<dbReference type="AlphaFoldDB" id="A0A433YDZ4"/>
<keyword evidence="3" id="KW-1185">Reference proteome</keyword>
<comment type="caution">
    <text evidence="2">The sequence shown here is derived from an EMBL/GenBank/DDBJ whole genome shotgun (WGS) entry which is preliminary data.</text>
</comment>
<dbReference type="InterPro" id="IPR024775">
    <property type="entry name" value="DinB-like"/>
</dbReference>
<organism evidence="2 3">
    <name type="scientific">Paenibacillus anaericanus</name>
    <dbReference type="NCBI Taxonomy" id="170367"/>
    <lineage>
        <taxon>Bacteria</taxon>
        <taxon>Bacillati</taxon>
        <taxon>Bacillota</taxon>
        <taxon>Bacilli</taxon>
        <taxon>Bacillales</taxon>
        <taxon>Paenibacillaceae</taxon>
        <taxon>Paenibacillus</taxon>
    </lineage>
</organism>
<dbReference type="SUPFAM" id="SSF109854">
    <property type="entry name" value="DinB/YfiT-like putative metalloenzymes"/>
    <property type="match status" value="1"/>
</dbReference>
<dbReference type="Proteomes" id="UP000279446">
    <property type="component" value="Unassembled WGS sequence"/>
</dbReference>
<protein>
    <submittedName>
        <fullName evidence="2">DinB family protein</fullName>
    </submittedName>
</protein>
<reference evidence="2 3" key="1">
    <citation type="submission" date="2018-12" db="EMBL/GenBank/DDBJ databases">
        <authorList>
            <person name="Sun L."/>
            <person name="Chen Z."/>
        </authorList>
    </citation>
    <scope>NUCLEOTIDE SEQUENCE [LARGE SCALE GENOMIC DNA]</scope>
    <source>
        <strain evidence="2 3">DSM 15890</strain>
    </source>
</reference>
<dbReference type="EMBL" id="RZNY01000002">
    <property type="protein sequence ID" value="RUT48084.1"/>
    <property type="molecule type" value="Genomic_DNA"/>
</dbReference>
<dbReference type="RefSeq" id="WP_127190502.1">
    <property type="nucleotide sequence ID" value="NZ_RZNY01000002.1"/>
</dbReference>
<dbReference type="OrthoDB" id="2964295at2"/>
<accession>A0A433YDZ4</accession>
<dbReference type="Gene3D" id="1.20.120.450">
    <property type="entry name" value="dinb family like domain"/>
    <property type="match status" value="1"/>
</dbReference>
<dbReference type="InterPro" id="IPR034660">
    <property type="entry name" value="DinB/YfiT-like"/>
</dbReference>
<sequence length="163" mass="19479">MEEKEQLLHQFHDWVNFVHMLNERDAGLWNYPIAEGKWTVRDVVSHIMHWDKYFLNEAIMKIAEEGRVATQHQDFDEFNEQARQIGWQVNINALAEQSIQAREQIIQQISSMSQEQYEGVYMDDDGNDFGLAQYLQDFIWHDQHHMKQIMDLLKLNFHNSKGD</sequence>
<proteinExistence type="predicted"/>
<gene>
    <name evidence="2" type="ORF">EJP82_02785</name>
</gene>
<feature type="domain" description="DinB-like" evidence="1">
    <location>
        <begin position="14"/>
        <end position="149"/>
    </location>
</feature>
<dbReference type="Pfam" id="PF12867">
    <property type="entry name" value="DinB_2"/>
    <property type="match status" value="1"/>
</dbReference>
<evidence type="ECO:0000313" key="3">
    <source>
        <dbReference type="Proteomes" id="UP000279446"/>
    </source>
</evidence>
<evidence type="ECO:0000313" key="2">
    <source>
        <dbReference type="EMBL" id="RUT48084.1"/>
    </source>
</evidence>